<accession>A0ABX7QXH4</accession>
<organism evidence="1 2">
    <name type="scientific">Shewanella avicenniae</name>
    <dbReference type="NCBI Taxonomy" id="2814294"/>
    <lineage>
        <taxon>Bacteria</taxon>
        <taxon>Pseudomonadati</taxon>
        <taxon>Pseudomonadota</taxon>
        <taxon>Gammaproteobacteria</taxon>
        <taxon>Alteromonadales</taxon>
        <taxon>Shewanellaceae</taxon>
        <taxon>Shewanella</taxon>
    </lineage>
</organism>
<evidence type="ECO:0000313" key="1">
    <source>
        <dbReference type="EMBL" id="QSX35346.1"/>
    </source>
</evidence>
<dbReference type="InterPro" id="IPR016181">
    <property type="entry name" value="Acyl_CoA_acyltransferase"/>
</dbReference>
<protein>
    <recommendedName>
        <fullName evidence="3">N-acetyltransferase domain-containing protein</fullName>
    </recommendedName>
</protein>
<dbReference type="EMBL" id="CP071503">
    <property type="protein sequence ID" value="QSX35346.1"/>
    <property type="molecule type" value="Genomic_DNA"/>
</dbReference>
<dbReference type="RefSeq" id="WP_207356537.1">
    <property type="nucleotide sequence ID" value="NZ_CP071503.1"/>
</dbReference>
<evidence type="ECO:0000313" key="2">
    <source>
        <dbReference type="Proteomes" id="UP000662770"/>
    </source>
</evidence>
<dbReference type="SUPFAM" id="SSF55729">
    <property type="entry name" value="Acyl-CoA N-acyltransferases (Nat)"/>
    <property type="match status" value="1"/>
</dbReference>
<sequence>MRELDSERFCEDLNVYLKTQFKYKHRVAHKSPLNQTITAFKFKFDLYFRWLVTSREWKPKTFVVARIHFKKTRCGNGTRLLAFLCEQAKIYDYENIGIESANANSSAFAHRLGFEPMEDKCWTISVRRLTEILGSDEMLATKIIPR</sequence>
<reference evidence="1 2" key="1">
    <citation type="submission" date="2021-03" db="EMBL/GenBank/DDBJ databases">
        <title>Novel species identification of genus Shewanella.</title>
        <authorList>
            <person name="Liu G."/>
            <person name="Zhang Q."/>
        </authorList>
    </citation>
    <scope>NUCLEOTIDE SEQUENCE [LARGE SCALE GENOMIC DNA]</scope>
    <source>
        <strain evidence="1 2">FJAT-51800</strain>
    </source>
</reference>
<keyword evidence="2" id="KW-1185">Reference proteome</keyword>
<proteinExistence type="predicted"/>
<name>A0ABX7QXH4_9GAMM</name>
<dbReference type="Proteomes" id="UP000662770">
    <property type="component" value="Chromosome"/>
</dbReference>
<gene>
    <name evidence="1" type="ORF">JYB87_09225</name>
</gene>
<evidence type="ECO:0008006" key="3">
    <source>
        <dbReference type="Google" id="ProtNLM"/>
    </source>
</evidence>